<evidence type="ECO:0000313" key="1">
    <source>
        <dbReference type="EMBL" id="MFC4387492.1"/>
    </source>
</evidence>
<reference evidence="2" key="1">
    <citation type="journal article" date="2019" name="Int. J. Syst. Evol. Microbiol.">
        <title>The Global Catalogue of Microorganisms (GCM) 10K type strain sequencing project: providing services to taxonomists for standard genome sequencing and annotation.</title>
        <authorList>
            <consortium name="The Broad Institute Genomics Platform"/>
            <consortium name="The Broad Institute Genome Sequencing Center for Infectious Disease"/>
            <person name="Wu L."/>
            <person name="Ma J."/>
        </authorList>
    </citation>
    <scope>NUCLEOTIDE SEQUENCE [LARGE SCALE GENOMIC DNA]</scope>
    <source>
        <strain evidence="2">KACC 14058</strain>
    </source>
</reference>
<evidence type="ECO:0000313" key="2">
    <source>
        <dbReference type="Proteomes" id="UP001595880"/>
    </source>
</evidence>
<protein>
    <submittedName>
        <fullName evidence="1">Uncharacterized protein</fullName>
    </submittedName>
</protein>
<gene>
    <name evidence="1" type="ORF">ACFOZ1_06655</name>
</gene>
<dbReference type="Proteomes" id="UP001595880">
    <property type="component" value="Unassembled WGS sequence"/>
</dbReference>
<dbReference type="EMBL" id="JBHSDV010000001">
    <property type="protein sequence ID" value="MFC4387492.1"/>
    <property type="molecule type" value="Genomic_DNA"/>
</dbReference>
<keyword evidence="2" id="KW-1185">Reference proteome</keyword>
<comment type="caution">
    <text evidence="1">The sequence shown here is derived from an EMBL/GenBank/DDBJ whole genome shotgun (WGS) entry which is preliminary data.</text>
</comment>
<organism evidence="1 2">
    <name type="scientific">Gracilibacillus marinus</name>
    <dbReference type="NCBI Taxonomy" id="630535"/>
    <lineage>
        <taxon>Bacteria</taxon>
        <taxon>Bacillati</taxon>
        <taxon>Bacillota</taxon>
        <taxon>Bacilli</taxon>
        <taxon>Bacillales</taxon>
        <taxon>Bacillaceae</taxon>
        <taxon>Gracilibacillus</taxon>
    </lineage>
</organism>
<sequence>MIIAIGKDTGKLYAKGNNRKEVFRYLDKQYKYSTRRDNENNYDGYVYPEPLLIRRVE</sequence>
<accession>A0ABV8VUA4</accession>
<dbReference type="RefSeq" id="WP_390197412.1">
    <property type="nucleotide sequence ID" value="NZ_JBHSDV010000001.1"/>
</dbReference>
<name>A0ABV8VUA4_9BACI</name>
<proteinExistence type="predicted"/>